<dbReference type="Gene3D" id="1.10.10.10">
    <property type="entry name" value="Winged helix-like DNA-binding domain superfamily/Winged helix DNA-binding domain"/>
    <property type="match status" value="1"/>
</dbReference>
<evidence type="ECO:0000313" key="2">
    <source>
        <dbReference type="EMBL" id="RKR74654.1"/>
    </source>
</evidence>
<keyword evidence="3" id="KW-1185">Reference proteome</keyword>
<dbReference type="InterPro" id="IPR000835">
    <property type="entry name" value="HTH_MarR-typ"/>
</dbReference>
<dbReference type="Pfam" id="PF01047">
    <property type="entry name" value="MarR"/>
    <property type="match status" value="1"/>
</dbReference>
<protein>
    <submittedName>
        <fullName evidence="2">MarR family protein</fullName>
    </submittedName>
</protein>
<dbReference type="InterPro" id="IPR036390">
    <property type="entry name" value="WH_DNA-bd_sf"/>
</dbReference>
<dbReference type="InterPro" id="IPR036388">
    <property type="entry name" value="WH-like_DNA-bd_sf"/>
</dbReference>
<dbReference type="OrthoDB" id="8966183at2"/>
<feature type="domain" description="HTH marR-type" evidence="1">
    <location>
        <begin position="18"/>
        <end position="66"/>
    </location>
</feature>
<dbReference type="RefSeq" id="WP_121369470.1">
    <property type="nucleotide sequence ID" value="NZ_RBKS01000001.1"/>
</dbReference>
<evidence type="ECO:0000259" key="1">
    <source>
        <dbReference type="Pfam" id="PF01047"/>
    </source>
</evidence>
<dbReference type="EMBL" id="RBKS01000001">
    <property type="protein sequence ID" value="RKR74654.1"/>
    <property type="molecule type" value="Genomic_DNA"/>
</dbReference>
<reference evidence="2 3" key="1">
    <citation type="submission" date="2018-10" db="EMBL/GenBank/DDBJ databases">
        <title>Sequencing the genomes of 1000 actinobacteria strains.</title>
        <authorList>
            <person name="Klenk H.-P."/>
        </authorList>
    </citation>
    <scope>NUCLEOTIDE SEQUENCE [LARGE SCALE GENOMIC DNA]</scope>
    <source>
        <strain evidence="2 3">DSM 17894</strain>
    </source>
</reference>
<comment type="caution">
    <text evidence="2">The sequence shown here is derived from an EMBL/GenBank/DDBJ whole genome shotgun (WGS) entry which is preliminary data.</text>
</comment>
<evidence type="ECO:0000313" key="3">
    <source>
        <dbReference type="Proteomes" id="UP000280008"/>
    </source>
</evidence>
<sequence length="83" mass="9160">MESNTWLATPVVTEIGTRTLDELSALGPCRPTDLATAMTVEKAELRKHLRPLLDDELVYRIADVDDSADWLLALTPKGVRARG</sequence>
<dbReference type="GO" id="GO:0003700">
    <property type="term" value="F:DNA-binding transcription factor activity"/>
    <property type="evidence" value="ECO:0007669"/>
    <property type="project" value="InterPro"/>
</dbReference>
<dbReference type="SUPFAM" id="SSF46785">
    <property type="entry name" value="Winged helix' DNA-binding domain"/>
    <property type="match status" value="1"/>
</dbReference>
<dbReference type="AlphaFoldDB" id="A0A495IFE0"/>
<organism evidence="2 3">
    <name type="scientific">Frondihabitans australicus</name>
    <dbReference type="NCBI Taxonomy" id="386892"/>
    <lineage>
        <taxon>Bacteria</taxon>
        <taxon>Bacillati</taxon>
        <taxon>Actinomycetota</taxon>
        <taxon>Actinomycetes</taxon>
        <taxon>Micrococcales</taxon>
        <taxon>Microbacteriaceae</taxon>
        <taxon>Frondihabitans</taxon>
    </lineage>
</organism>
<gene>
    <name evidence="2" type="ORF">C8E83_1779</name>
</gene>
<dbReference type="Proteomes" id="UP000280008">
    <property type="component" value="Unassembled WGS sequence"/>
</dbReference>
<proteinExistence type="predicted"/>
<accession>A0A495IFE0</accession>
<name>A0A495IFE0_9MICO</name>